<dbReference type="Gene3D" id="3.30.70.890">
    <property type="entry name" value="GHMP kinase, C-terminal domain"/>
    <property type="match status" value="1"/>
</dbReference>
<dbReference type="EC" id="2.7.1.6" evidence="9"/>
<dbReference type="InterPro" id="IPR020568">
    <property type="entry name" value="Ribosomal_Su5_D2-typ_SF"/>
</dbReference>
<evidence type="ECO:0000256" key="4">
    <source>
        <dbReference type="ARBA" id="ARBA00022840"/>
    </source>
</evidence>
<evidence type="ECO:0000256" key="2">
    <source>
        <dbReference type="ARBA" id="ARBA00022741"/>
    </source>
</evidence>
<dbReference type="InterPro" id="IPR019539">
    <property type="entry name" value="GalKase_N"/>
</dbReference>
<dbReference type="EMBL" id="CP030104">
    <property type="protein sequence ID" value="AWX43719.1"/>
    <property type="molecule type" value="Genomic_DNA"/>
</dbReference>
<dbReference type="Proteomes" id="UP000248536">
    <property type="component" value="Chromosome"/>
</dbReference>
<dbReference type="GO" id="GO:0006012">
    <property type="term" value="P:galactose metabolic process"/>
    <property type="evidence" value="ECO:0007669"/>
    <property type="project" value="UniProtKB-KW"/>
</dbReference>
<keyword evidence="3 9" id="KW-0418">Kinase</keyword>
<dbReference type="Gene3D" id="3.30.230.10">
    <property type="match status" value="1"/>
</dbReference>
<protein>
    <submittedName>
        <fullName evidence="9">Galactokinase</fullName>
        <ecNumber evidence="9">2.7.1.6</ecNumber>
    </submittedName>
</protein>
<evidence type="ECO:0000259" key="7">
    <source>
        <dbReference type="Pfam" id="PF08544"/>
    </source>
</evidence>
<dbReference type="GO" id="GO:0005524">
    <property type="term" value="F:ATP binding"/>
    <property type="evidence" value="ECO:0007669"/>
    <property type="project" value="UniProtKB-KW"/>
</dbReference>
<dbReference type="RefSeq" id="WP_239023382.1">
    <property type="nucleotide sequence ID" value="NZ_CP030104.1"/>
</dbReference>
<dbReference type="AlphaFoldDB" id="A0A2Z4LPM4"/>
<feature type="domain" description="GHMP kinase C-terminal" evidence="7">
    <location>
        <begin position="271"/>
        <end position="343"/>
    </location>
</feature>
<keyword evidence="9" id="KW-0808">Transferase</keyword>
<dbReference type="InterPro" id="IPR006204">
    <property type="entry name" value="GHMP_kinase_N_dom"/>
</dbReference>
<dbReference type="InterPro" id="IPR014721">
    <property type="entry name" value="Ribsml_uS5_D2-typ_fold_subgr"/>
</dbReference>
<proteinExistence type="inferred from homology"/>
<dbReference type="Pfam" id="PF00288">
    <property type="entry name" value="GHMP_kinases_N"/>
    <property type="match status" value="1"/>
</dbReference>
<dbReference type="PRINTS" id="PR00959">
    <property type="entry name" value="MEVGALKINASE"/>
</dbReference>
<reference evidence="9 10" key="1">
    <citation type="submission" date="2018-06" db="EMBL/GenBank/DDBJ databases">
        <title>Spongiibacterium sp. HME9304 Genome sequencing and assembly.</title>
        <authorList>
            <person name="Kang H."/>
            <person name="Kim H."/>
            <person name="Joh K."/>
        </authorList>
    </citation>
    <scope>NUCLEOTIDE SEQUENCE [LARGE SCALE GENOMIC DNA]</scope>
    <source>
        <strain evidence="9 10">HME9304</strain>
    </source>
</reference>
<feature type="domain" description="GHMP kinase N-terminal" evidence="6">
    <location>
        <begin position="78"/>
        <end position="163"/>
    </location>
</feature>
<dbReference type="Pfam" id="PF10509">
    <property type="entry name" value="GalKase_gal_bdg"/>
    <property type="match status" value="1"/>
</dbReference>
<evidence type="ECO:0000259" key="8">
    <source>
        <dbReference type="Pfam" id="PF10509"/>
    </source>
</evidence>
<evidence type="ECO:0000313" key="9">
    <source>
        <dbReference type="EMBL" id="AWX43719.1"/>
    </source>
</evidence>
<organism evidence="9 10">
    <name type="scientific">Flagellimonas maritima</name>
    <dbReference type="NCBI Taxonomy" id="1383885"/>
    <lineage>
        <taxon>Bacteria</taxon>
        <taxon>Pseudomonadati</taxon>
        <taxon>Bacteroidota</taxon>
        <taxon>Flavobacteriia</taxon>
        <taxon>Flavobacteriales</taxon>
        <taxon>Flavobacteriaceae</taxon>
        <taxon>Flagellimonas</taxon>
    </lineage>
</organism>
<dbReference type="GO" id="GO:0005829">
    <property type="term" value="C:cytosol"/>
    <property type="evidence" value="ECO:0007669"/>
    <property type="project" value="TreeGrafter"/>
</dbReference>
<evidence type="ECO:0000256" key="3">
    <source>
        <dbReference type="ARBA" id="ARBA00022777"/>
    </source>
</evidence>
<dbReference type="InterPro" id="IPR000705">
    <property type="entry name" value="Galactokinase"/>
</dbReference>
<feature type="domain" description="Galactokinase N-terminal" evidence="8">
    <location>
        <begin position="6"/>
        <end position="41"/>
    </location>
</feature>
<keyword evidence="5" id="KW-0299">Galactose metabolism</keyword>
<evidence type="ECO:0000256" key="5">
    <source>
        <dbReference type="ARBA" id="ARBA00023144"/>
    </source>
</evidence>
<evidence type="ECO:0000313" key="10">
    <source>
        <dbReference type="Proteomes" id="UP000248536"/>
    </source>
</evidence>
<dbReference type="SUPFAM" id="SSF54211">
    <property type="entry name" value="Ribosomal protein S5 domain 2-like"/>
    <property type="match status" value="1"/>
</dbReference>
<dbReference type="InterPro" id="IPR013750">
    <property type="entry name" value="GHMP_kinase_C_dom"/>
</dbReference>
<evidence type="ECO:0000256" key="1">
    <source>
        <dbReference type="ARBA" id="ARBA00006566"/>
    </source>
</evidence>
<dbReference type="InterPro" id="IPR036554">
    <property type="entry name" value="GHMP_kinase_C_sf"/>
</dbReference>
<dbReference type="KEGG" id="spon:HME9304_00710"/>
<keyword evidence="2" id="KW-0547">Nucleotide-binding</keyword>
<dbReference type="PANTHER" id="PTHR10457">
    <property type="entry name" value="MEVALONATE KINASE/GALACTOKINASE"/>
    <property type="match status" value="1"/>
</dbReference>
<dbReference type="InterPro" id="IPR006206">
    <property type="entry name" value="Mevalonate/galactokinase"/>
</dbReference>
<dbReference type="GO" id="GO:0004335">
    <property type="term" value="F:galactokinase activity"/>
    <property type="evidence" value="ECO:0007669"/>
    <property type="project" value="UniProtKB-EC"/>
</dbReference>
<comment type="similarity">
    <text evidence="1">Belongs to the GHMP kinase family. GalK subfamily.</text>
</comment>
<evidence type="ECO:0000259" key="6">
    <source>
        <dbReference type="Pfam" id="PF00288"/>
    </source>
</evidence>
<keyword evidence="5" id="KW-0119">Carbohydrate metabolism</keyword>
<sequence>MKTNSITIQSPGRICLFGDHQDYLGLPVIACAIDRYIRIIGEPNHSDYLKIKFLDLGRTRDIPINKIFDVIDKSDFFGAVLKLLRKKGCIPDKGYDIEIRGDVPINAGLSSSSALVVGWAKFLVHAFGKAKDFTSADMAQIAYEAEVLEQGSPGGKMDQYSIGIGDIIYLETGEHTNFQIVGNALEGLVVGESGIPKDTLGLLGNRKSLALEAIHFLSKRFPDFDLSKITKNEYKVFESVLHKEHAPYFYAAVHNHIITKKALGEFKKGLPNIKYVGELMNEHHNILKNVLKITVPRIDDMILAALKAGALGAKIVGSGGGGSICAIAPNNGDEVAEAIKNAGAVNAYKIKVSKGTRMTR</sequence>
<name>A0A2Z4LPM4_9FLAO</name>
<dbReference type="PIRSF" id="PIRSF000530">
    <property type="entry name" value="Galactokinase"/>
    <property type="match status" value="1"/>
</dbReference>
<accession>A0A2Z4LPM4</accession>
<dbReference type="Pfam" id="PF08544">
    <property type="entry name" value="GHMP_kinases_C"/>
    <property type="match status" value="1"/>
</dbReference>
<dbReference type="SUPFAM" id="SSF55060">
    <property type="entry name" value="GHMP Kinase, C-terminal domain"/>
    <property type="match status" value="1"/>
</dbReference>
<keyword evidence="10" id="KW-1185">Reference proteome</keyword>
<dbReference type="PRINTS" id="PR00473">
    <property type="entry name" value="GALCTOKINASE"/>
</dbReference>
<gene>
    <name evidence="9" type="ORF">HME9304_00710</name>
</gene>
<keyword evidence="4" id="KW-0067">ATP-binding</keyword>
<dbReference type="PANTHER" id="PTHR10457:SF7">
    <property type="entry name" value="GALACTOKINASE-RELATED"/>
    <property type="match status" value="1"/>
</dbReference>